<dbReference type="PROSITE" id="PS00152">
    <property type="entry name" value="ATPASE_ALPHA_BETA"/>
    <property type="match status" value="1"/>
</dbReference>
<dbReference type="Pfam" id="PF22919">
    <property type="entry name" value="ATP-synt_VA_C"/>
    <property type="match status" value="1"/>
</dbReference>
<reference evidence="7 8" key="1">
    <citation type="submission" date="2015-11" db="EMBL/GenBank/DDBJ databases">
        <title>Draft genome of Sulfurovum riftiae 1812E, a member of the Epsilonproteobacteria isolated from the tube of the deep-sea hydrothermal vent tubewom Riftia pachyptila.</title>
        <authorList>
            <person name="Vetriani C."/>
            <person name="Giovannelli D."/>
        </authorList>
    </citation>
    <scope>NUCLEOTIDE SEQUENCE [LARGE SCALE GENOMIC DNA]</scope>
    <source>
        <strain evidence="7 8">1812E</strain>
    </source>
</reference>
<dbReference type="GO" id="GO:0006811">
    <property type="term" value="P:monoatomic ion transport"/>
    <property type="evidence" value="ECO:0007669"/>
    <property type="project" value="UniProtKB-KW"/>
</dbReference>
<dbReference type="NCBIfam" id="NF003235">
    <property type="entry name" value="PRK04196.1"/>
    <property type="match status" value="1"/>
</dbReference>
<dbReference type="InterPro" id="IPR020003">
    <property type="entry name" value="ATPase_a/bsu_AS"/>
</dbReference>
<proteinExistence type="inferred from homology"/>
<dbReference type="CDD" id="cd01135">
    <property type="entry name" value="V_A-ATPase_B"/>
    <property type="match status" value="1"/>
</dbReference>
<dbReference type="PANTHER" id="PTHR43389:SF4">
    <property type="entry name" value="V-TYPE PROTON ATPASE SUBUNIT B"/>
    <property type="match status" value="1"/>
</dbReference>
<dbReference type="EC" id="3.6.3.14" evidence="7"/>
<dbReference type="Proteomes" id="UP000075359">
    <property type="component" value="Unassembled WGS sequence"/>
</dbReference>
<sequence length="448" mass="49759">MIIEYTGAQKLKGSLLFFDPIENVRYGEKVMIRSEERTVQGKVVALSETVMLIEILGEPYGLNIDDLKVHFTGSPFELGVSESMLGRVMNAFGEAIDNNGEEIRYEKKLPIGGSAYNPAKREYPKDFVQTGISTIDGLNLLVKGQKLPLFSVAGAATNELAAQLVRQIRPSDKNGAVVFAAIGIKYEDAQYLMESIRSGGNFGSTAVFLNLADESSINSLLLARSALTFAEYLAFERGYDVITVLYDMTNYCDALREISSKREEIPSRKGYPGYMYSDLASIYERAGILKGKEGSLTQIPILTMPDGDITHPIPDLTGYITEGQIVLERELQQKGIYPPINVLPSLSRLMNHGASAQHRRWSAEIYAAYAKAKKAQMLAAIIGEGEMGETERNYLSFGKAFENRFVTQGKEEERTLEETFTIGWELLKLLPVESLTRLNAEDISEHLK</sequence>
<dbReference type="PANTHER" id="PTHR43389">
    <property type="entry name" value="V-TYPE PROTON ATPASE SUBUNIT B"/>
    <property type="match status" value="1"/>
</dbReference>
<keyword evidence="7" id="KW-0378">Hydrolase</keyword>
<dbReference type="InterPro" id="IPR027417">
    <property type="entry name" value="P-loop_NTPase"/>
</dbReference>
<accession>A0A151CGB6</accession>
<feature type="domain" description="ATP synthase A/B type C-terminal" evidence="6">
    <location>
        <begin position="356"/>
        <end position="445"/>
    </location>
</feature>
<evidence type="ECO:0000256" key="4">
    <source>
        <dbReference type="ARBA" id="ARBA00059599"/>
    </source>
</evidence>
<evidence type="ECO:0000256" key="3">
    <source>
        <dbReference type="ARBA" id="ARBA00023065"/>
    </source>
</evidence>
<keyword evidence="2" id="KW-0813">Transport</keyword>
<evidence type="ECO:0000259" key="5">
    <source>
        <dbReference type="Pfam" id="PF00006"/>
    </source>
</evidence>
<name>A0A151CGB6_9BACT</name>
<keyword evidence="8" id="KW-1185">Reference proteome</keyword>
<keyword evidence="3" id="KW-0406">Ion transport</keyword>
<dbReference type="AlphaFoldDB" id="A0A151CGB6"/>
<organism evidence="7 8">
    <name type="scientific">Sulfurovum riftiae</name>
    <dbReference type="NCBI Taxonomy" id="1630136"/>
    <lineage>
        <taxon>Bacteria</taxon>
        <taxon>Pseudomonadati</taxon>
        <taxon>Campylobacterota</taxon>
        <taxon>Epsilonproteobacteria</taxon>
        <taxon>Campylobacterales</taxon>
        <taxon>Sulfurovaceae</taxon>
        <taxon>Sulfurovum</taxon>
    </lineage>
</organism>
<comment type="similarity">
    <text evidence="1">Belongs to the ATPase alpha/beta chains family.</text>
</comment>
<gene>
    <name evidence="7" type="ORF">AS592_07020</name>
</gene>
<dbReference type="OrthoDB" id="9801639at2"/>
<evidence type="ECO:0000259" key="6">
    <source>
        <dbReference type="Pfam" id="PF22919"/>
    </source>
</evidence>
<dbReference type="SUPFAM" id="SSF52540">
    <property type="entry name" value="P-loop containing nucleoside triphosphate hydrolases"/>
    <property type="match status" value="1"/>
</dbReference>
<dbReference type="EMBL" id="LNKT01000023">
    <property type="protein sequence ID" value="KYJ86547.1"/>
    <property type="molecule type" value="Genomic_DNA"/>
</dbReference>
<dbReference type="GO" id="GO:0005524">
    <property type="term" value="F:ATP binding"/>
    <property type="evidence" value="ECO:0007669"/>
    <property type="project" value="InterPro"/>
</dbReference>
<evidence type="ECO:0000313" key="7">
    <source>
        <dbReference type="EMBL" id="KYJ86547.1"/>
    </source>
</evidence>
<dbReference type="InterPro" id="IPR000194">
    <property type="entry name" value="ATPase_F1/V1/A1_a/bsu_nucl-bd"/>
</dbReference>
<comment type="function">
    <text evidence="4">Produces ATP from ADP in the presence of a proton gradient across the membrane. The V-type beta chain is a regulatory subunit.</text>
</comment>
<dbReference type="RefSeq" id="WP_067330863.1">
    <property type="nucleotide sequence ID" value="NZ_LNKT01000023.1"/>
</dbReference>
<dbReference type="InterPro" id="IPR055190">
    <property type="entry name" value="ATP-synt_VA_C"/>
</dbReference>
<evidence type="ECO:0000256" key="1">
    <source>
        <dbReference type="ARBA" id="ARBA00008936"/>
    </source>
</evidence>
<feature type="domain" description="ATPase F1/V1/A1 complex alpha/beta subunit nucleotide-binding" evidence="5">
    <location>
        <begin position="131"/>
        <end position="347"/>
    </location>
</feature>
<evidence type="ECO:0000313" key="8">
    <source>
        <dbReference type="Proteomes" id="UP000075359"/>
    </source>
</evidence>
<protein>
    <submittedName>
        <fullName evidence="7">ATP synthase subunit B</fullName>
        <ecNumber evidence="7">3.6.3.14</ecNumber>
    </submittedName>
</protein>
<evidence type="ECO:0000256" key="2">
    <source>
        <dbReference type="ARBA" id="ARBA00022448"/>
    </source>
</evidence>
<comment type="caution">
    <text evidence="7">The sequence shown here is derived from an EMBL/GenBank/DDBJ whole genome shotgun (WGS) entry which is preliminary data.</text>
</comment>
<dbReference type="Pfam" id="PF00006">
    <property type="entry name" value="ATP-synt_ab"/>
    <property type="match status" value="1"/>
</dbReference>
<dbReference type="InterPro" id="IPR022879">
    <property type="entry name" value="V-ATPase_su_B/beta"/>
</dbReference>
<dbReference type="GO" id="GO:0016787">
    <property type="term" value="F:hydrolase activity"/>
    <property type="evidence" value="ECO:0007669"/>
    <property type="project" value="UniProtKB-KW"/>
</dbReference>
<dbReference type="Gene3D" id="3.40.50.12240">
    <property type="match status" value="1"/>
</dbReference>
<dbReference type="STRING" id="1630136.AS592_07020"/>